<dbReference type="Proteomes" id="UP000033608">
    <property type="component" value="Unassembled WGS sequence"/>
</dbReference>
<dbReference type="PANTHER" id="PTHR13847">
    <property type="entry name" value="SARCOSINE DEHYDROGENASE-RELATED"/>
    <property type="match status" value="1"/>
</dbReference>
<dbReference type="RefSeq" id="WP_046135263.1">
    <property type="nucleotide sequence ID" value="NZ_FQVC01000010.1"/>
</dbReference>
<dbReference type="PATRIC" id="fig|1121477.3.peg.3226"/>
<reference evidence="4 6" key="2">
    <citation type="submission" date="2016-11" db="EMBL/GenBank/DDBJ databases">
        <authorList>
            <person name="Jaros S."/>
            <person name="Januszkiewicz K."/>
            <person name="Wedrychowicz H."/>
        </authorList>
    </citation>
    <scope>NUCLEOTIDE SEQUENCE [LARGE SCALE GENOMIC DNA]</scope>
    <source>
        <strain evidence="4 6">DSM 17137</strain>
    </source>
</reference>
<evidence type="ECO:0000259" key="2">
    <source>
        <dbReference type="Pfam" id="PF01266"/>
    </source>
</evidence>
<evidence type="ECO:0000313" key="5">
    <source>
        <dbReference type="Proteomes" id="UP000033608"/>
    </source>
</evidence>
<dbReference type="EMBL" id="LAJF01000076">
    <property type="protein sequence ID" value="KKB84381.1"/>
    <property type="molecule type" value="Genomic_DNA"/>
</dbReference>
<evidence type="ECO:0000313" key="3">
    <source>
        <dbReference type="EMBL" id="KKB84381.1"/>
    </source>
</evidence>
<dbReference type="Proteomes" id="UP000184533">
    <property type="component" value="Unassembled WGS sequence"/>
</dbReference>
<dbReference type="AlphaFoldDB" id="A0A0F5LPW5"/>
<organism evidence="3 5">
    <name type="scientific">Devosia limi DSM 17137</name>
    <dbReference type="NCBI Taxonomy" id="1121477"/>
    <lineage>
        <taxon>Bacteria</taxon>
        <taxon>Pseudomonadati</taxon>
        <taxon>Pseudomonadota</taxon>
        <taxon>Alphaproteobacteria</taxon>
        <taxon>Hyphomicrobiales</taxon>
        <taxon>Devosiaceae</taxon>
        <taxon>Devosia</taxon>
    </lineage>
</organism>
<feature type="domain" description="FAD dependent oxidoreductase" evidence="2">
    <location>
        <begin position="3"/>
        <end position="392"/>
    </location>
</feature>
<proteinExistence type="predicted"/>
<dbReference type="InterPro" id="IPR006076">
    <property type="entry name" value="FAD-dep_OxRdtase"/>
</dbReference>
<evidence type="ECO:0000313" key="6">
    <source>
        <dbReference type="Proteomes" id="UP000184533"/>
    </source>
</evidence>
<reference evidence="3 5" key="1">
    <citation type="submission" date="2015-03" db="EMBL/GenBank/DDBJ databases">
        <authorList>
            <person name="Hassan Y.I."/>
            <person name="Lepp D."/>
            <person name="Zhou T."/>
        </authorList>
    </citation>
    <scope>NUCLEOTIDE SEQUENCE [LARGE SCALE GENOMIC DNA]</scope>
    <source>
        <strain evidence="3 5">DSM 17137</strain>
    </source>
</reference>
<dbReference type="GO" id="GO:0005737">
    <property type="term" value="C:cytoplasm"/>
    <property type="evidence" value="ECO:0007669"/>
    <property type="project" value="TreeGrafter"/>
</dbReference>
<dbReference type="OrthoDB" id="9805337at2"/>
<evidence type="ECO:0000256" key="1">
    <source>
        <dbReference type="ARBA" id="ARBA00023002"/>
    </source>
</evidence>
<dbReference type="STRING" id="1121477.SAMN02745223_03140"/>
<dbReference type="GO" id="GO:0016491">
    <property type="term" value="F:oxidoreductase activity"/>
    <property type="evidence" value="ECO:0007669"/>
    <property type="project" value="UniProtKB-KW"/>
</dbReference>
<gene>
    <name evidence="4" type="ORF">SAMN02745223_03140</name>
    <name evidence="3" type="ORF">VW29_10480</name>
</gene>
<protein>
    <submittedName>
        <fullName evidence="3">Amino acid dehydrogenase</fullName>
    </submittedName>
    <submittedName>
        <fullName evidence="4">D-amino-acid dehydrogenase</fullName>
    </submittedName>
</protein>
<dbReference type="InterPro" id="IPR036188">
    <property type="entry name" value="FAD/NAD-bd_sf"/>
</dbReference>
<keyword evidence="5" id="KW-1185">Reference proteome</keyword>
<keyword evidence="1" id="KW-0560">Oxidoreductase</keyword>
<name>A0A0F5LPW5_9HYPH</name>
<dbReference type="Pfam" id="PF01266">
    <property type="entry name" value="DAO"/>
    <property type="match status" value="1"/>
</dbReference>
<dbReference type="Gene3D" id="3.50.50.60">
    <property type="entry name" value="FAD/NAD(P)-binding domain"/>
    <property type="match status" value="1"/>
</dbReference>
<evidence type="ECO:0000313" key="4">
    <source>
        <dbReference type="EMBL" id="SHF62130.1"/>
    </source>
</evidence>
<accession>A0A0F5LPW5</accession>
<dbReference type="Gene3D" id="3.30.9.10">
    <property type="entry name" value="D-Amino Acid Oxidase, subunit A, domain 2"/>
    <property type="match status" value="1"/>
</dbReference>
<sequence length="397" mass="42841">MTDIIVLGAGMVGVCTALALQDQGHAVSVIDRRGPGQETSYGNAGIIQAEAVEPYPLPLDLPTLADIALGRTNNVAWSLGGMRHWLGPVLRYARNSLPHGYRSRIVPAWSRMIHSATADHGALIAASGAEDLISREGYRKVYRTECEFAAAAAAAGRYQAEHGVPHRLLDGAEIAAAEPGLRHPLAGAVHWTSSWSCKDPGALVERYADLFERRGGRFLRGDAMSLQRQGQGWLVQADGGAVEAERAVVCLGPWSPGLLARFGHRIPMVFKRGYHRHFGVEQGPRLPMMDVETGTFLSPMTRGLRVLTGAELNGIAAPPSLRQLQYSTQAAQQLFKLGVPVEDKAWMGTRPCLPGMLPMIGPSPRQPGLWYNFGHGHQGFTLGPTTARLLSEAMKAA</sequence>
<dbReference type="EMBL" id="FQVC01000010">
    <property type="protein sequence ID" value="SHF62130.1"/>
    <property type="molecule type" value="Genomic_DNA"/>
</dbReference>
<dbReference type="SUPFAM" id="SSF51905">
    <property type="entry name" value="FAD/NAD(P)-binding domain"/>
    <property type="match status" value="1"/>
</dbReference>
<dbReference type="PANTHER" id="PTHR13847:SF289">
    <property type="entry name" value="GLYCINE OXIDASE"/>
    <property type="match status" value="1"/>
</dbReference>